<dbReference type="Pfam" id="PF00072">
    <property type="entry name" value="Response_reg"/>
    <property type="match status" value="1"/>
</dbReference>
<dbReference type="InterPro" id="IPR050595">
    <property type="entry name" value="Bact_response_regulator"/>
</dbReference>
<dbReference type="PANTHER" id="PTHR44591">
    <property type="entry name" value="STRESS RESPONSE REGULATOR PROTEIN 1"/>
    <property type="match status" value="1"/>
</dbReference>
<organism evidence="4 5">
    <name type="scientific">Azospira inquinata</name>
    <dbReference type="NCBI Taxonomy" id="2785627"/>
    <lineage>
        <taxon>Bacteria</taxon>
        <taxon>Pseudomonadati</taxon>
        <taxon>Pseudomonadota</taxon>
        <taxon>Betaproteobacteria</taxon>
        <taxon>Rhodocyclales</taxon>
        <taxon>Rhodocyclaceae</taxon>
        <taxon>Azospira</taxon>
    </lineage>
</organism>
<feature type="domain" description="Response regulatory" evidence="3">
    <location>
        <begin position="7"/>
        <end position="122"/>
    </location>
</feature>
<evidence type="ECO:0000259" key="3">
    <source>
        <dbReference type="PROSITE" id="PS50110"/>
    </source>
</evidence>
<dbReference type="PANTHER" id="PTHR44591:SF3">
    <property type="entry name" value="RESPONSE REGULATORY DOMAIN-CONTAINING PROTEIN"/>
    <property type="match status" value="1"/>
</dbReference>
<evidence type="ECO:0000256" key="2">
    <source>
        <dbReference type="PROSITE-ProRule" id="PRU00169"/>
    </source>
</evidence>
<name>A0A975SNL9_9RHOO</name>
<evidence type="ECO:0000313" key="5">
    <source>
        <dbReference type="Proteomes" id="UP000683428"/>
    </source>
</evidence>
<proteinExistence type="predicted"/>
<evidence type="ECO:0000256" key="1">
    <source>
        <dbReference type="ARBA" id="ARBA00022553"/>
    </source>
</evidence>
<dbReference type="Proteomes" id="UP000683428">
    <property type="component" value="Chromosome"/>
</dbReference>
<dbReference type="RefSeq" id="WP_216126467.1">
    <property type="nucleotide sequence ID" value="NZ_CP064782.1"/>
</dbReference>
<dbReference type="CDD" id="cd17574">
    <property type="entry name" value="REC_OmpR"/>
    <property type="match status" value="1"/>
</dbReference>
<reference evidence="4" key="1">
    <citation type="submission" date="2020-11" db="EMBL/GenBank/DDBJ databases">
        <title>Azospira inquinata sp. nov.</title>
        <authorList>
            <person name="Moe W.M."/>
            <person name="Mikes M.C."/>
        </authorList>
    </citation>
    <scope>NUCLEOTIDE SEQUENCE</scope>
    <source>
        <strain evidence="4">Azo-3</strain>
    </source>
</reference>
<dbReference type="PROSITE" id="PS50110">
    <property type="entry name" value="RESPONSE_REGULATORY"/>
    <property type="match status" value="1"/>
</dbReference>
<dbReference type="GO" id="GO:0000160">
    <property type="term" value="P:phosphorelay signal transduction system"/>
    <property type="evidence" value="ECO:0007669"/>
    <property type="project" value="InterPro"/>
</dbReference>
<keyword evidence="1 2" id="KW-0597">Phosphoprotein</keyword>
<feature type="modified residue" description="4-aspartylphosphate" evidence="2">
    <location>
        <position position="55"/>
    </location>
</feature>
<keyword evidence="5" id="KW-1185">Reference proteome</keyword>
<sequence>MTDPACHVAIVDDDPVLRLALQSALEDHFSVTGHASGDDFLAALESAAPDVILLDIAMPGQDGYEVCRRLRANPSHRGTPLIFISAHEDKASQLAAYEAGGDDFIVKPCAPEDVLRKVRLATRLAAERKALDRQVGEARQAAFAALSSMGELGVVLQFAHDAALCPDPEALALALIRALDQYSLGATVALRDDQGQVLQSSDGPPSPLASAAVDNLRTMGRLVEFHSRLAVNYDHVTLLVHNLPQADRERCGRIRDNLAILAETAENRLCSLIDRRRLDAQSLGIRQAVQTLSHTLAHFEQSQLQALADSRSLIADGLRQLEEGLVGMNLNESQEVFILGLLREWGQQMVQLLTPGDGVLAGLRQGIADLRPLLQELAAAPGDSPGPGA</sequence>
<dbReference type="KEGG" id="aiq:Azoinq_02930"/>
<dbReference type="AlphaFoldDB" id="A0A975SNL9"/>
<dbReference type="SMART" id="SM00448">
    <property type="entry name" value="REC"/>
    <property type="match status" value="1"/>
</dbReference>
<gene>
    <name evidence="4" type="ORF">Azoinq_02930</name>
</gene>
<protein>
    <submittedName>
        <fullName evidence="4">Response regulator</fullName>
    </submittedName>
</protein>
<evidence type="ECO:0000313" key="4">
    <source>
        <dbReference type="EMBL" id="QWT49583.1"/>
    </source>
</evidence>
<dbReference type="EMBL" id="CP064782">
    <property type="protein sequence ID" value="QWT49583.1"/>
    <property type="molecule type" value="Genomic_DNA"/>
</dbReference>
<dbReference type="InterPro" id="IPR001789">
    <property type="entry name" value="Sig_transdc_resp-reg_receiver"/>
</dbReference>
<accession>A0A975SNL9</accession>